<sequence>MFNKKSTLFITFLLSILSLTLAENISPHGFNFSSQRSLVKRSASKVDECSATVGDGSDGLLARFYRYVWPEDTMTFDDKYFLDKEYYSAGRYMDTVKGVTDVNFFHFYGMLTGVITNGELHGYPLTISNFSVEYTGWFVPKETGTYTFEIGQTDDATLLELHDSNNYLCCEGSSGYNFTLYSIQYYDNVSIHTGKMDMIAGEAYPLKIVYFNRDAVAIQTISFTDPNGVVHNTFDGYVKYYEDLTCLHENDEIHSHSFSSSSIFPSTISTISSVSTNSEADLTVTDTLTSTLSSETEEDSASQTHTVSTEILKPPQESSVITITEVSTLTDAGTAIISTVTEITTMQPEPSTTEITIPPVTITAPGSVITTTVIYTTVVPAKSSGSYNNSTVTDLEFSTVTSTIVSLITVEQTSTAIPESSPESLDSDTVQTDYISSQTTNEASLESTITTITVTTIEGGINSINPTITVSNNFEDNDESNDSNNGDKQSNKEPAKNPSRTEVVIATVTESFEDSTNSYGANSNEKSKEDDENNILLTPQSLTDATNVSANVPEDVADVTRRSTLAAVAQGRRTETVKEIPAYKSTLTIYGSANTIDAATVPTRRSTLAAVAQEPTSHAILINVNAGNSVTFNDNVLIIVCFLIIQSVIA</sequence>
<comment type="caution">
    <text evidence="4">The sequence shown here is derived from an EMBL/GenBank/DDBJ whole genome shotgun (WGS) entry which is preliminary data.</text>
</comment>
<protein>
    <recommendedName>
        <fullName evidence="3">PA14 domain-containing protein</fullName>
    </recommendedName>
</protein>
<dbReference type="InterPro" id="IPR018871">
    <property type="entry name" value="GLEYA_adhesin_domain"/>
</dbReference>
<dbReference type="AlphaFoldDB" id="A0A9P6VY29"/>
<dbReference type="Pfam" id="PF10528">
    <property type="entry name" value="GLEYA"/>
    <property type="match status" value="1"/>
</dbReference>
<evidence type="ECO:0000313" key="5">
    <source>
        <dbReference type="Proteomes" id="UP000750334"/>
    </source>
</evidence>
<feature type="signal peptide" evidence="2">
    <location>
        <begin position="1"/>
        <end position="22"/>
    </location>
</feature>
<dbReference type="EMBL" id="PUHR01000213">
    <property type="protein sequence ID" value="KAG0658394.1"/>
    <property type="molecule type" value="Genomic_DNA"/>
</dbReference>
<dbReference type="Proteomes" id="UP000750334">
    <property type="component" value="Unassembled WGS sequence"/>
</dbReference>
<feature type="region of interest" description="Disordered" evidence="1">
    <location>
        <begin position="289"/>
        <end position="309"/>
    </location>
</feature>
<evidence type="ECO:0000256" key="1">
    <source>
        <dbReference type="SAM" id="MobiDB-lite"/>
    </source>
</evidence>
<evidence type="ECO:0000313" key="4">
    <source>
        <dbReference type="EMBL" id="KAG0658394.1"/>
    </source>
</evidence>
<evidence type="ECO:0000259" key="3">
    <source>
        <dbReference type="PROSITE" id="PS51820"/>
    </source>
</evidence>
<dbReference type="PROSITE" id="PS51820">
    <property type="entry name" value="PA14"/>
    <property type="match status" value="1"/>
</dbReference>
<keyword evidence="2" id="KW-0732">Signal</keyword>
<feature type="compositionally biased region" description="Polar residues" evidence="1">
    <location>
        <begin position="508"/>
        <end position="524"/>
    </location>
</feature>
<dbReference type="Gene3D" id="2.60.120.1560">
    <property type="match status" value="1"/>
</dbReference>
<dbReference type="OrthoDB" id="4070698at2759"/>
<gene>
    <name evidence="4" type="ORF">C6P45_002193</name>
</gene>
<reference evidence="4 5" key="1">
    <citation type="submission" date="2020-11" db="EMBL/GenBank/DDBJ databases">
        <title>Kefir isolates.</title>
        <authorList>
            <person name="Marcisauskas S."/>
            <person name="Kim Y."/>
            <person name="Blasche S."/>
        </authorList>
    </citation>
    <scope>NUCLEOTIDE SEQUENCE [LARGE SCALE GENOMIC DNA]</scope>
    <source>
        <strain evidence="4 5">OG2</strain>
    </source>
</reference>
<organism evidence="4 5">
    <name type="scientific">Maudiozyma exigua</name>
    <name type="common">Yeast</name>
    <name type="synonym">Kazachstania exigua</name>
    <dbReference type="NCBI Taxonomy" id="34358"/>
    <lineage>
        <taxon>Eukaryota</taxon>
        <taxon>Fungi</taxon>
        <taxon>Dikarya</taxon>
        <taxon>Ascomycota</taxon>
        <taxon>Saccharomycotina</taxon>
        <taxon>Saccharomycetes</taxon>
        <taxon>Saccharomycetales</taxon>
        <taxon>Saccharomycetaceae</taxon>
        <taxon>Maudiozyma</taxon>
    </lineage>
</organism>
<feature type="domain" description="PA14" evidence="3">
    <location>
        <begin position="77"/>
        <end position="237"/>
    </location>
</feature>
<proteinExistence type="predicted"/>
<dbReference type="SUPFAM" id="SSF56988">
    <property type="entry name" value="Anthrax protective antigen"/>
    <property type="match status" value="1"/>
</dbReference>
<dbReference type="InterPro" id="IPR037524">
    <property type="entry name" value="PA14/GLEYA"/>
</dbReference>
<accession>A0A9P6VY29</accession>
<evidence type="ECO:0000256" key="2">
    <source>
        <dbReference type="SAM" id="SignalP"/>
    </source>
</evidence>
<name>A0A9P6VY29_MAUEX</name>
<feature type="region of interest" description="Disordered" evidence="1">
    <location>
        <begin position="462"/>
        <end position="532"/>
    </location>
</feature>
<feature type="chain" id="PRO_5040434040" description="PA14 domain-containing protein" evidence="2">
    <location>
        <begin position="23"/>
        <end position="650"/>
    </location>
</feature>
<keyword evidence="5" id="KW-1185">Reference proteome</keyword>